<dbReference type="SUPFAM" id="SSF54695">
    <property type="entry name" value="POZ domain"/>
    <property type="match status" value="1"/>
</dbReference>
<dbReference type="PROSITE" id="PS50097">
    <property type="entry name" value="BTB"/>
    <property type="match status" value="1"/>
</dbReference>
<evidence type="ECO:0000313" key="3">
    <source>
        <dbReference type="WBParaSite" id="Pan_g337.t1"/>
    </source>
</evidence>
<dbReference type="PANTHER" id="PTHR24413">
    <property type="entry name" value="SPECKLE-TYPE POZ PROTEIN"/>
    <property type="match status" value="1"/>
</dbReference>
<name>A0A7E4VWS7_PANRE</name>
<dbReference type="InterPro" id="IPR000210">
    <property type="entry name" value="BTB/POZ_dom"/>
</dbReference>
<keyword evidence="2" id="KW-1185">Reference proteome</keyword>
<dbReference type="InterPro" id="IPR011333">
    <property type="entry name" value="SKP1/BTB/POZ_sf"/>
</dbReference>
<dbReference type="CDD" id="cd18186">
    <property type="entry name" value="BTB_POZ_ZBTB_KLHL-like"/>
    <property type="match status" value="1"/>
</dbReference>
<reference evidence="3" key="2">
    <citation type="submission" date="2020-10" db="UniProtKB">
        <authorList>
            <consortium name="WormBaseParasite"/>
        </authorList>
    </citation>
    <scope>IDENTIFICATION</scope>
</reference>
<dbReference type="Gene3D" id="3.30.710.10">
    <property type="entry name" value="Potassium Channel Kv1.1, Chain A"/>
    <property type="match status" value="1"/>
</dbReference>
<protein>
    <submittedName>
        <fullName evidence="3">BTB domain-containing protein</fullName>
    </submittedName>
</protein>
<feature type="domain" description="BTB" evidence="1">
    <location>
        <begin position="148"/>
        <end position="215"/>
    </location>
</feature>
<reference evidence="2" key="1">
    <citation type="journal article" date="2013" name="Genetics">
        <title>The draft genome and transcriptome of Panagrellus redivivus are shaped by the harsh demands of a free-living lifestyle.</title>
        <authorList>
            <person name="Srinivasan J."/>
            <person name="Dillman A.R."/>
            <person name="Macchietto M.G."/>
            <person name="Heikkinen L."/>
            <person name="Lakso M."/>
            <person name="Fracchia K.M."/>
            <person name="Antoshechkin I."/>
            <person name="Mortazavi A."/>
            <person name="Wong G."/>
            <person name="Sternberg P.W."/>
        </authorList>
    </citation>
    <scope>NUCLEOTIDE SEQUENCE [LARGE SCALE GENOMIC DNA]</scope>
    <source>
        <strain evidence="2">MT8872</strain>
    </source>
</reference>
<evidence type="ECO:0000259" key="1">
    <source>
        <dbReference type="PROSITE" id="PS50097"/>
    </source>
</evidence>
<dbReference type="AlphaFoldDB" id="A0A7E4VWS7"/>
<dbReference type="WBParaSite" id="Pan_g337.t1">
    <property type="protein sequence ID" value="Pan_g337.t1"/>
    <property type="gene ID" value="Pan_g337"/>
</dbReference>
<organism evidence="2 3">
    <name type="scientific">Panagrellus redivivus</name>
    <name type="common">Microworm</name>
    <dbReference type="NCBI Taxonomy" id="6233"/>
    <lineage>
        <taxon>Eukaryota</taxon>
        <taxon>Metazoa</taxon>
        <taxon>Ecdysozoa</taxon>
        <taxon>Nematoda</taxon>
        <taxon>Chromadorea</taxon>
        <taxon>Rhabditida</taxon>
        <taxon>Tylenchina</taxon>
        <taxon>Panagrolaimomorpha</taxon>
        <taxon>Panagrolaimoidea</taxon>
        <taxon>Panagrolaimidae</taxon>
        <taxon>Panagrellus</taxon>
    </lineage>
</organism>
<dbReference type="SMART" id="SM00225">
    <property type="entry name" value="BTB"/>
    <property type="match status" value="1"/>
</dbReference>
<accession>A0A7E4VWS7</accession>
<dbReference type="Pfam" id="PF00651">
    <property type="entry name" value="BTB"/>
    <property type="match status" value="1"/>
</dbReference>
<dbReference type="Proteomes" id="UP000492821">
    <property type="component" value="Unassembled WGS sequence"/>
</dbReference>
<proteinExistence type="predicted"/>
<sequence>MGFHDTAELMVSTETIKKLHIGVCIKSRERFIAGSKGLRWTFHLTRIDNRFRTDLWVSSTDFVLKAVGKVEVGPAKPDHDDFNVEFDQSISVQTIVDGYFIDRLGVNGFVKVDVTFTGYEEELKRSQNLPLPGFTINDFIKNSNHNSSDARIVVGNDTLEVHRHILCLISPVFHAEFTHDTKEAKNGTINIKDFDFATVKNVIDTCYGRECAADSLADYIDMLRFADKYDIRSLTQSIEPFINDDVTLESFCVITNYAWDLDKTDLKSKCAKFYKDNV</sequence>
<evidence type="ECO:0000313" key="2">
    <source>
        <dbReference type="Proteomes" id="UP000492821"/>
    </source>
</evidence>